<dbReference type="Gene3D" id="2.60.60.30">
    <property type="entry name" value="sav2460 like domains"/>
    <property type="match status" value="1"/>
</dbReference>
<organism evidence="3 4">
    <name type="scientific">Flammeovirga pacifica</name>
    <dbReference type="NCBI Taxonomy" id="915059"/>
    <lineage>
        <taxon>Bacteria</taxon>
        <taxon>Pseudomonadati</taxon>
        <taxon>Bacteroidota</taxon>
        <taxon>Cytophagia</taxon>
        <taxon>Cytophagales</taxon>
        <taxon>Flammeovirgaceae</taxon>
        <taxon>Flammeovirga</taxon>
    </lineage>
</organism>
<reference evidence="3 4" key="1">
    <citation type="journal article" date="2012" name="Int. J. Syst. Evol. Microbiol.">
        <title>Flammeovirga pacifica sp. nov., isolated from deep-sea sediment.</title>
        <authorList>
            <person name="Xu H."/>
            <person name="Fu Y."/>
            <person name="Yang N."/>
            <person name="Ding Z."/>
            <person name="Lai Q."/>
            <person name="Zeng R."/>
        </authorList>
    </citation>
    <scope>NUCLEOTIDE SEQUENCE [LARGE SCALE GENOMIC DNA]</scope>
    <source>
        <strain evidence="4">DSM 24597 / LMG 26175 / WPAGA1</strain>
    </source>
</reference>
<sequence length="219" mass="24474">MAVELHRGDHFNLDSSEGNNLSHFCVGVNWGAIEKPVFLGLYKKLINVDLDLSVLLLDEENNLIDYIFSPKHKNVQLNENTIECGKLITNDSALRHSGDDITGDQDGDDGLDNEVIIIDLNKVNSSVVKILFFLNHVGEGDFSKVPFAKIRMYDGTPYKINHTYASYDISSIKKYSNRNALLMGKLEKSNGIWDFEALGEAFTVNNLGDTIAKILKHAQ</sequence>
<keyword evidence="4" id="KW-1185">Reference proteome</keyword>
<dbReference type="CDD" id="cd06974">
    <property type="entry name" value="TerD_like"/>
    <property type="match status" value="1"/>
</dbReference>
<proteinExistence type="predicted"/>
<dbReference type="PANTHER" id="PTHR32097:SF17">
    <property type="entry name" value="CAMP-BINDING PROTEIN 1-RELATED"/>
    <property type="match status" value="1"/>
</dbReference>
<name>A0A1S1YSQ3_FLAPC</name>
<dbReference type="InterPro" id="IPR003325">
    <property type="entry name" value="TerD"/>
</dbReference>
<dbReference type="GO" id="GO:0046690">
    <property type="term" value="P:response to tellurium ion"/>
    <property type="evidence" value="ECO:0007669"/>
    <property type="project" value="UniProtKB-KW"/>
</dbReference>
<dbReference type="STRING" id="915059.NH26_20835"/>
<dbReference type="InterPro" id="IPR051324">
    <property type="entry name" value="Stress/Tellurium_Resist"/>
</dbReference>
<dbReference type="Proteomes" id="UP000179797">
    <property type="component" value="Unassembled WGS sequence"/>
</dbReference>
<dbReference type="RefSeq" id="WP_044218254.1">
    <property type="nucleotide sequence ID" value="NZ_JRYR02000002.1"/>
</dbReference>
<evidence type="ECO:0000313" key="4">
    <source>
        <dbReference type="Proteomes" id="UP000179797"/>
    </source>
</evidence>
<protein>
    <submittedName>
        <fullName evidence="3">Tellurium resistance protein TerD</fullName>
    </submittedName>
</protein>
<evidence type="ECO:0000313" key="3">
    <source>
        <dbReference type="EMBL" id="OHX64057.1"/>
    </source>
</evidence>
<keyword evidence="1" id="KW-0778">Tellurium resistance</keyword>
<feature type="domain" description="TerD" evidence="2">
    <location>
        <begin position="1"/>
        <end position="205"/>
    </location>
</feature>
<dbReference type="OrthoDB" id="978360at2"/>
<evidence type="ECO:0000259" key="2">
    <source>
        <dbReference type="Pfam" id="PF02342"/>
    </source>
</evidence>
<dbReference type="AlphaFoldDB" id="A0A1S1YSQ3"/>
<evidence type="ECO:0000256" key="1">
    <source>
        <dbReference type="ARBA" id="ARBA00022686"/>
    </source>
</evidence>
<gene>
    <name evidence="3" type="ORF">NH26_20835</name>
</gene>
<dbReference type="EMBL" id="JRYR02000002">
    <property type="protein sequence ID" value="OHX64057.1"/>
    <property type="molecule type" value="Genomic_DNA"/>
</dbReference>
<comment type="caution">
    <text evidence="3">The sequence shown here is derived from an EMBL/GenBank/DDBJ whole genome shotgun (WGS) entry which is preliminary data.</text>
</comment>
<accession>A0A1S1YSQ3</accession>
<dbReference type="Pfam" id="PF02342">
    <property type="entry name" value="TerD"/>
    <property type="match status" value="1"/>
</dbReference>
<dbReference type="PANTHER" id="PTHR32097">
    <property type="entry name" value="CAMP-BINDING PROTEIN 1-RELATED"/>
    <property type="match status" value="1"/>
</dbReference>